<keyword evidence="7" id="KW-0449">Lipoprotein</keyword>
<keyword evidence="1" id="KW-0677">Repeat</keyword>
<dbReference type="InterPro" id="IPR019734">
    <property type="entry name" value="TPR_rpt"/>
</dbReference>
<keyword evidence="8" id="KW-1185">Reference proteome</keyword>
<sequence precursor="true">MDATRWIATAVLLIGSAVHAQPEPTLAPPEPEPRADDIADRLGGALPAALPAWTVQPARRSETPAPFTLREPAPLTVADTATPLTLPEDDIAALLAGPREVTLAAHDSATAPLSGETLATETDHQPLTIEQLERAASGEPTPYRLNRLLTLADQAENGMHDADERRRLDRLRAWARHSRGQLLAKQGDAPGALADFRAALSLDPAATEVRHSLAVSLAEAQRLTEALAEFNQVLTSQPEWIEARRNRAAAYVRNGNLAAALADCNAAVAAGPPLGDARDFQTVGALRLRAEVYQRLDRPEDALADLNDLLGARPDDAEALDRRAALYAERGEYRLATRDYFAALEADPQRADAYRGLAWLLACHPDRTHRNPRMASESAQRARQLLGDTVETLEAAAVAAAAEQRYTDATRLQVLAINTAARSRTATSPGASERLAAFQRGSNWQLPRGVSVLMDRQVTPAGYEVEK</sequence>
<name>A0A5C5WD71_9BACT</name>
<dbReference type="InterPro" id="IPR006797">
    <property type="entry name" value="PRELI/MSF1_dom"/>
</dbReference>
<dbReference type="InterPro" id="IPR050498">
    <property type="entry name" value="Ycf3"/>
</dbReference>
<evidence type="ECO:0000256" key="1">
    <source>
        <dbReference type="ARBA" id="ARBA00022737"/>
    </source>
</evidence>
<dbReference type="RefSeq" id="WP_146572348.1">
    <property type="nucleotide sequence ID" value="NZ_SJPH01000002.1"/>
</dbReference>
<feature type="repeat" description="TPR" evidence="3">
    <location>
        <begin position="173"/>
        <end position="206"/>
    </location>
</feature>
<keyword evidence="5" id="KW-0732">Signal</keyword>
<keyword evidence="2 3" id="KW-0802">TPR repeat</keyword>
<evidence type="ECO:0000313" key="8">
    <source>
        <dbReference type="Proteomes" id="UP000318995"/>
    </source>
</evidence>
<evidence type="ECO:0000256" key="4">
    <source>
        <dbReference type="SAM" id="MobiDB-lite"/>
    </source>
</evidence>
<dbReference type="PROSITE" id="PS50904">
    <property type="entry name" value="PRELI_MSF1"/>
    <property type="match status" value="1"/>
</dbReference>
<evidence type="ECO:0000256" key="5">
    <source>
        <dbReference type="SAM" id="SignalP"/>
    </source>
</evidence>
<reference evidence="7 8" key="1">
    <citation type="submission" date="2019-02" db="EMBL/GenBank/DDBJ databases">
        <title>Deep-cultivation of Planctomycetes and their phenomic and genomic characterization uncovers novel biology.</title>
        <authorList>
            <person name="Wiegand S."/>
            <person name="Jogler M."/>
            <person name="Boedeker C."/>
            <person name="Pinto D."/>
            <person name="Vollmers J."/>
            <person name="Rivas-Marin E."/>
            <person name="Kohn T."/>
            <person name="Peeters S.H."/>
            <person name="Heuer A."/>
            <person name="Rast P."/>
            <person name="Oberbeckmann S."/>
            <person name="Bunk B."/>
            <person name="Jeske O."/>
            <person name="Meyerdierks A."/>
            <person name="Storesund J.E."/>
            <person name="Kallscheuer N."/>
            <person name="Luecker S."/>
            <person name="Lage O.M."/>
            <person name="Pohl T."/>
            <person name="Merkel B.J."/>
            <person name="Hornburger P."/>
            <person name="Mueller R.-W."/>
            <person name="Bruemmer F."/>
            <person name="Labrenz M."/>
            <person name="Spormann A.M."/>
            <person name="Op Den Camp H."/>
            <person name="Overmann J."/>
            <person name="Amann R."/>
            <person name="Jetten M.S.M."/>
            <person name="Mascher T."/>
            <person name="Medema M.H."/>
            <person name="Devos D.P."/>
            <person name="Kaster A.-K."/>
            <person name="Ovreas L."/>
            <person name="Rohde M."/>
            <person name="Galperin M.Y."/>
            <person name="Jogler C."/>
        </authorList>
    </citation>
    <scope>NUCLEOTIDE SEQUENCE [LARGE SCALE GENOMIC DNA]</scope>
    <source>
        <strain evidence="7 8">Pla111</strain>
    </source>
</reference>
<dbReference type="EMBL" id="SJPH01000002">
    <property type="protein sequence ID" value="TWT47612.1"/>
    <property type="molecule type" value="Genomic_DNA"/>
</dbReference>
<dbReference type="PANTHER" id="PTHR44858">
    <property type="entry name" value="TETRATRICOPEPTIDE REPEAT PROTEIN 6"/>
    <property type="match status" value="1"/>
</dbReference>
<evidence type="ECO:0000256" key="3">
    <source>
        <dbReference type="PROSITE-ProRule" id="PRU00339"/>
    </source>
</evidence>
<feature type="region of interest" description="Disordered" evidence="4">
    <location>
        <begin position="57"/>
        <end position="82"/>
    </location>
</feature>
<accession>A0A5C5WD71</accession>
<feature type="domain" description="PRELI/MSF1" evidence="6">
    <location>
        <begin position="382"/>
        <end position="467"/>
    </location>
</feature>
<organism evidence="7 8">
    <name type="scientific">Botrimarina hoheduenensis</name>
    <dbReference type="NCBI Taxonomy" id="2528000"/>
    <lineage>
        <taxon>Bacteria</taxon>
        <taxon>Pseudomonadati</taxon>
        <taxon>Planctomycetota</taxon>
        <taxon>Planctomycetia</taxon>
        <taxon>Pirellulales</taxon>
        <taxon>Lacipirellulaceae</taxon>
        <taxon>Botrimarina</taxon>
    </lineage>
</organism>
<dbReference type="OrthoDB" id="229305at2"/>
<proteinExistence type="predicted"/>
<dbReference type="AlphaFoldDB" id="A0A5C5WD71"/>
<feature type="chain" id="PRO_5023098755" evidence="5">
    <location>
        <begin position="21"/>
        <end position="467"/>
    </location>
</feature>
<evidence type="ECO:0000259" key="6">
    <source>
        <dbReference type="PROSITE" id="PS50904"/>
    </source>
</evidence>
<feature type="signal peptide" evidence="5">
    <location>
        <begin position="1"/>
        <end position="20"/>
    </location>
</feature>
<dbReference type="SMART" id="SM00028">
    <property type="entry name" value="TPR"/>
    <property type="match status" value="5"/>
</dbReference>
<evidence type="ECO:0000313" key="7">
    <source>
        <dbReference type="EMBL" id="TWT47612.1"/>
    </source>
</evidence>
<dbReference type="Proteomes" id="UP000318995">
    <property type="component" value="Unassembled WGS sequence"/>
</dbReference>
<dbReference type="SUPFAM" id="SSF48452">
    <property type="entry name" value="TPR-like"/>
    <property type="match status" value="2"/>
</dbReference>
<dbReference type="PANTHER" id="PTHR44858:SF1">
    <property type="entry name" value="UDP-N-ACETYLGLUCOSAMINE--PEPTIDE N-ACETYLGLUCOSAMINYLTRANSFERASE SPINDLY-RELATED"/>
    <property type="match status" value="1"/>
</dbReference>
<comment type="caution">
    <text evidence="7">The sequence shown here is derived from an EMBL/GenBank/DDBJ whole genome shotgun (WGS) entry which is preliminary data.</text>
</comment>
<evidence type="ECO:0000256" key="2">
    <source>
        <dbReference type="ARBA" id="ARBA00022803"/>
    </source>
</evidence>
<feature type="repeat" description="TPR" evidence="3">
    <location>
        <begin position="317"/>
        <end position="350"/>
    </location>
</feature>
<protein>
    <submittedName>
        <fullName evidence="7">Lipoprotein NlpI</fullName>
    </submittedName>
</protein>
<dbReference type="Pfam" id="PF13432">
    <property type="entry name" value="TPR_16"/>
    <property type="match status" value="1"/>
</dbReference>
<dbReference type="InterPro" id="IPR011990">
    <property type="entry name" value="TPR-like_helical_dom_sf"/>
</dbReference>
<dbReference type="Gene3D" id="1.25.40.10">
    <property type="entry name" value="Tetratricopeptide repeat domain"/>
    <property type="match status" value="2"/>
</dbReference>
<gene>
    <name evidence="7" type="ORF">Pla111_12270</name>
</gene>
<dbReference type="PROSITE" id="PS50005">
    <property type="entry name" value="TPR"/>
    <property type="match status" value="2"/>
</dbReference>